<dbReference type="PANTHER" id="PTHR23274:SF48">
    <property type="entry name" value="ATP-DEPENDENT DNA HELICASE"/>
    <property type="match status" value="1"/>
</dbReference>
<name>A0A5N6NET4_9ASTR</name>
<protein>
    <recommendedName>
        <fullName evidence="1">DNA helicase Pif1-like 2B domain-containing protein</fullName>
    </recommendedName>
</protein>
<evidence type="ECO:0000313" key="3">
    <source>
        <dbReference type="Proteomes" id="UP000326396"/>
    </source>
</evidence>
<dbReference type="EMBL" id="SZYD01000012">
    <property type="protein sequence ID" value="KAD4585727.1"/>
    <property type="molecule type" value="Genomic_DNA"/>
</dbReference>
<proteinExistence type="predicted"/>
<gene>
    <name evidence="2" type="ORF">E3N88_23328</name>
</gene>
<dbReference type="GO" id="GO:0006260">
    <property type="term" value="P:DNA replication"/>
    <property type="evidence" value="ECO:0007669"/>
    <property type="project" value="TreeGrafter"/>
</dbReference>
<dbReference type="PANTHER" id="PTHR23274">
    <property type="entry name" value="DNA HELICASE-RELATED"/>
    <property type="match status" value="1"/>
</dbReference>
<dbReference type="InterPro" id="IPR049163">
    <property type="entry name" value="Pif1-like_2B_dom"/>
</dbReference>
<accession>A0A5N6NET4</accession>
<dbReference type="AlphaFoldDB" id="A0A5N6NET4"/>
<dbReference type="SUPFAM" id="SSF52540">
    <property type="entry name" value="P-loop containing nucleoside triphosphate hydrolases"/>
    <property type="match status" value="1"/>
</dbReference>
<dbReference type="InterPro" id="IPR027417">
    <property type="entry name" value="P-loop_NTPase"/>
</dbReference>
<dbReference type="Pfam" id="PF21530">
    <property type="entry name" value="Pif1_2B_dom"/>
    <property type="match status" value="1"/>
</dbReference>
<evidence type="ECO:0000259" key="1">
    <source>
        <dbReference type="Pfam" id="PF21530"/>
    </source>
</evidence>
<dbReference type="Proteomes" id="UP000326396">
    <property type="component" value="Linkage Group LG2"/>
</dbReference>
<dbReference type="OrthoDB" id="1930718at2759"/>
<comment type="caution">
    <text evidence="2">The sequence shown here is derived from an EMBL/GenBank/DDBJ whole genome shotgun (WGS) entry which is preliminary data.</text>
</comment>
<evidence type="ECO:0000313" key="2">
    <source>
        <dbReference type="EMBL" id="KAD4585727.1"/>
    </source>
</evidence>
<organism evidence="2 3">
    <name type="scientific">Mikania micrantha</name>
    <name type="common">bitter vine</name>
    <dbReference type="NCBI Taxonomy" id="192012"/>
    <lineage>
        <taxon>Eukaryota</taxon>
        <taxon>Viridiplantae</taxon>
        <taxon>Streptophyta</taxon>
        <taxon>Embryophyta</taxon>
        <taxon>Tracheophyta</taxon>
        <taxon>Spermatophyta</taxon>
        <taxon>Magnoliopsida</taxon>
        <taxon>eudicotyledons</taxon>
        <taxon>Gunneridae</taxon>
        <taxon>Pentapetalae</taxon>
        <taxon>asterids</taxon>
        <taxon>campanulids</taxon>
        <taxon>Asterales</taxon>
        <taxon>Asteraceae</taxon>
        <taxon>Asteroideae</taxon>
        <taxon>Heliantheae alliance</taxon>
        <taxon>Eupatorieae</taxon>
        <taxon>Mikania</taxon>
    </lineage>
</organism>
<feature type="domain" description="DNA helicase Pif1-like 2B" evidence="1">
    <location>
        <begin position="100"/>
        <end position="143"/>
    </location>
</feature>
<reference evidence="2 3" key="1">
    <citation type="submission" date="2019-05" db="EMBL/GenBank/DDBJ databases">
        <title>Mikania micrantha, genome provides insights into the molecular mechanism of rapid growth.</title>
        <authorList>
            <person name="Liu B."/>
        </authorList>
    </citation>
    <scope>NUCLEOTIDE SEQUENCE [LARGE SCALE GENOMIC DNA]</scope>
    <source>
        <strain evidence="2">NLD-2019</strain>
        <tissue evidence="2">Leaf</tissue>
    </source>
</reference>
<keyword evidence="3" id="KW-1185">Reference proteome</keyword>
<dbReference type="GO" id="GO:0005657">
    <property type="term" value="C:replication fork"/>
    <property type="evidence" value="ECO:0007669"/>
    <property type="project" value="TreeGrafter"/>
</dbReference>
<sequence length="260" mass="29071">MRLTMGNGSSEVERTKLFAKWLLDVGEGNVGGCNDGDVLINIPDDLVISNSSDPLFDLIDFLLSMFPSAEKEYVSSDSICESEYLHANFDHHLYSPDVSNGLVLSGLLNHKLQLKVRVPVMLLRNIDQRNGLCNGTILQTISLGDHVMEAEIISGSNIGTRAFITRIPLTPSDKKIPFKFQRRQFPIVVCFAMTINKSQDQSLSKVGLFLKYPVFTYGQLYFALSWVKSKDGLKLLILDKDGQLTNKTSNVVYKEVFTNL</sequence>